<name>A0A3B0W4D5_9ZZZZ</name>
<dbReference type="AlphaFoldDB" id="A0A3B0W4D5"/>
<accession>A0A3B0W4D5</accession>
<evidence type="ECO:0000313" key="2">
    <source>
        <dbReference type="EMBL" id="VAW38494.1"/>
    </source>
</evidence>
<dbReference type="EMBL" id="UOEU01000707">
    <property type="protein sequence ID" value="VAW38494.1"/>
    <property type="molecule type" value="Genomic_DNA"/>
</dbReference>
<gene>
    <name evidence="2" type="ORF">MNBD_CHLOROFLEXI01-1221</name>
</gene>
<protein>
    <recommendedName>
        <fullName evidence="3">Transglycosylase associated protein</fullName>
    </recommendedName>
</protein>
<feature type="transmembrane region" description="Helical" evidence="1">
    <location>
        <begin position="35"/>
        <end position="54"/>
    </location>
</feature>
<evidence type="ECO:0000256" key="1">
    <source>
        <dbReference type="SAM" id="Phobius"/>
    </source>
</evidence>
<keyword evidence="1" id="KW-0472">Membrane</keyword>
<keyword evidence="1" id="KW-1133">Transmembrane helix</keyword>
<proteinExistence type="predicted"/>
<keyword evidence="1" id="KW-0812">Transmembrane</keyword>
<organism evidence="2">
    <name type="scientific">hydrothermal vent metagenome</name>
    <dbReference type="NCBI Taxonomy" id="652676"/>
    <lineage>
        <taxon>unclassified sequences</taxon>
        <taxon>metagenomes</taxon>
        <taxon>ecological metagenomes</taxon>
    </lineage>
</organism>
<evidence type="ECO:0008006" key="3">
    <source>
        <dbReference type="Google" id="ProtNLM"/>
    </source>
</evidence>
<feature type="transmembrane region" description="Helical" evidence="1">
    <location>
        <begin position="61"/>
        <end position="84"/>
    </location>
</feature>
<reference evidence="2" key="1">
    <citation type="submission" date="2018-06" db="EMBL/GenBank/DDBJ databases">
        <authorList>
            <person name="Zhirakovskaya E."/>
        </authorList>
    </citation>
    <scope>NUCLEOTIDE SEQUENCE</scope>
</reference>
<sequence length="88" mass="9378">MTTAASGLILGFLLATAYGAGFHLLLGGPARRIILYLMAAWIGFSIGHIVGDLLNLTFLRLGVLQLFSASIGAWLSLISSWWLAKNSS</sequence>